<organism evidence="4 5">
    <name type="scientific">Paludisphaera mucosa</name>
    <dbReference type="NCBI Taxonomy" id="3030827"/>
    <lineage>
        <taxon>Bacteria</taxon>
        <taxon>Pseudomonadati</taxon>
        <taxon>Planctomycetota</taxon>
        <taxon>Planctomycetia</taxon>
        <taxon>Isosphaerales</taxon>
        <taxon>Isosphaeraceae</taxon>
        <taxon>Paludisphaera</taxon>
    </lineage>
</organism>
<dbReference type="PANTHER" id="PTHR11852:SF0">
    <property type="entry name" value="PLATELET-ACTIVATING FACTOR ACETYLHYDROLASE IB SUBUNIT BETA HOMOLOG"/>
    <property type="match status" value="1"/>
</dbReference>
<dbReference type="EMBL" id="JARRAG010000001">
    <property type="protein sequence ID" value="MDG3003758.1"/>
    <property type="molecule type" value="Genomic_DNA"/>
</dbReference>
<comment type="caution">
    <text evidence="4">The sequence shown here is derived from an EMBL/GenBank/DDBJ whole genome shotgun (WGS) entry which is preliminary data.</text>
</comment>
<dbReference type="RefSeq" id="WP_277860107.1">
    <property type="nucleotide sequence ID" value="NZ_JARRAG010000001.1"/>
</dbReference>
<evidence type="ECO:0000313" key="5">
    <source>
        <dbReference type="Proteomes" id="UP001216907"/>
    </source>
</evidence>
<dbReference type="PANTHER" id="PTHR11852">
    <property type="entry name" value="PLATELET-ACTIVATING FACTOR ACETYLHYDROLASE"/>
    <property type="match status" value="1"/>
</dbReference>
<comment type="similarity">
    <text evidence="1">Belongs to the 'GDSL' lipolytic enzyme family. Platelet-activating factor acetylhydrolase IB beta/gamma subunits subfamily.</text>
</comment>
<dbReference type="Gene3D" id="3.40.50.1110">
    <property type="entry name" value="SGNH hydrolase"/>
    <property type="match status" value="1"/>
</dbReference>
<reference evidence="4 5" key="1">
    <citation type="submission" date="2023-03" db="EMBL/GenBank/DDBJ databases">
        <title>Paludisphaera mucosa sp. nov. a novel planctomycete from northern fen.</title>
        <authorList>
            <person name="Ivanova A."/>
        </authorList>
    </citation>
    <scope>NUCLEOTIDE SEQUENCE [LARGE SCALE GENOMIC DNA]</scope>
    <source>
        <strain evidence="4 5">Pla2</strain>
    </source>
</reference>
<dbReference type="Pfam" id="PF13472">
    <property type="entry name" value="Lipase_GDSL_2"/>
    <property type="match status" value="1"/>
</dbReference>
<feature type="chain" id="PRO_5047452420" evidence="2">
    <location>
        <begin position="30"/>
        <end position="246"/>
    </location>
</feature>
<feature type="signal peptide" evidence="2">
    <location>
        <begin position="1"/>
        <end position="29"/>
    </location>
</feature>
<keyword evidence="5" id="KW-1185">Reference proteome</keyword>
<keyword evidence="2" id="KW-0732">Signal</keyword>
<dbReference type="CDD" id="cd01820">
    <property type="entry name" value="PAF_acetylesterase_like"/>
    <property type="match status" value="1"/>
</dbReference>
<evidence type="ECO:0000256" key="2">
    <source>
        <dbReference type="SAM" id="SignalP"/>
    </source>
</evidence>
<dbReference type="InterPro" id="IPR036514">
    <property type="entry name" value="SGNH_hydro_sf"/>
</dbReference>
<evidence type="ECO:0000313" key="4">
    <source>
        <dbReference type="EMBL" id="MDG3003758.1"/>
    </source>
</evidence>
<sequence>MYRKLSDAHRFVAVLAGAFLFAPAAAALAQAPPTATPSPRGDAWWKQRHETYLGEVKKAREAKGVDLLFLGDSITEGWGGNDVWKKHYAPRKALNLGIGGDQTQHVLWRIQNGEIDGIKPKAVMLMIGTNNSASSSADEIAAGVEAIVAELKTRLPESKILVLGVFPRGQKPDATRKKLQDVNARISKLDDGKKVFYLDIGKSFLEKDDTISKEIMPDYLHLSGKGYELWAEAVEPTLRKLLGEKP</sequence>
<protein>
    <submittedName>
        <fullName evidence="4">Platelet-activating factor acetylhydrolase IB subunit</fullName>
    </submittedName>
</protein>
<dbReference type="InterPro" id="IPR013830">
    <property type="entry name" value="SGNH_hydro"/>
</dbReference>
<proteinExistence type="inferred from homology"/>
<dbReference type="SUPFAM" id="SSF52266">
    <property type="entry name" value="SGNH hydrolase"/>
    <property type="match status" value="1"/>
</dbReference>
<evidence type="ECO:0000259" key="3">
    <source>
        <dbReference type="Pfam" id="PF13472"/>
    </source>
</evidence>
<gene>
    <name evidence="4" type="ORF">PZE19_08250</name>
</gene>
<name>A0ABT6F841_9BACT</name>
<evidence type="ECO:0000256" key="1">
    <source>
        <dbReference type="ARBA" id="ARBA00038184"/>
    </source>
</evidence>
<feature type="domain" description="SGNH hydrolase-type esterase" evidence="3">
    <location>
        <begin position="69"/>
        <end position="229"/>
    </location>
</feature>
<dbReference type="Proteomes" id="UP001216907">
    <property type="component" value="Unassembled WGS sequence"/>
</dbReference>
<accession>A0ABT6F841</accession>